<protein>
    <recommendedName>
        <fullName evidence="4">Fimbrial adhesin YfcO</fullName>
    </recommendedName>
</protein>
<proteinExistence type="predicted"/>
<dbReference type="HOGENOM" id="CLU_095265_0_0_6"/>
<dbReference type="EMBL" id="CP000800">
    <property type="protein sequence ID" value="ABV20695.1"/>
    <property type="molecule type" value="Genomic_DNA"/>
</dbReference>
<name>A7ZPE8_ECO24</name>
<accession>A7ZPE8</accession>
<feature type="signal peptide" evidence="1">
    <location>
        <begin position="1"/>
        <end position="27"/>
    </location>
</feature>
<dbReference type="AlphaFoldDB" id="A7ZPE8"/>
<organism evidence="2 3">
    <name type="scientific">Escherichia coli O139:H28 (strain E24377A / ETEC)</name>
    <dbReference type="NCBI Taxonomy" id="331111"/>
    <lineage>
        <taxon>Bacteria</taxon>
        <taxon>Pseudomonadati</taxon>
        <taxon>Pseudomonadota</taxon>
        <taxon>Gammaproteobacteria</taxon>
        <taxon>Enterobacterales</taxon>
        <taxon>Enterobacteriaceae</taxon>
        <taxon>Escherichia</taxon>
    </lineage>
</organism>
<evidence type="ECO:0000313" key="3">
    <source>
        <dbReference type="Proteomes" id="UP000001122"/>
    </source>
</evidence>
<sequence length="289" mass="32133">MSIFKMKILRHVLCLLLLLMLNTGAQAAPEIGRLWIPAGYTSPLTVYEFHLSVVTPESVHYGVYKSRFMPNERLTAISWTGGGVPPELVLIKDTNLPKSACPGLQAYDDRSPVIGWGCVELEVAVYYDGDLHGCPWIVSSFVQSTSPADQSYDSSIGPYNGPNKVSSTCGTVSLAPYDVSWNENYVVHDKVVRLQSTGSVVEQTLSTYLMENGKVCDGSKYDERGSYCRYVSQQMTFSFTGCDNAKVSVTPQQHPITDKQLHDMILRVDTTDRQPLDSTCRFTYILNML</sequence>
<reference evidence="3" key="1">
    <citation type="journal article" date="2008" name="J. Bacteriol.">
        <title>The pangenome structure of Escherichia coli: comparative genomic analysis of E. coli commensal and pathogenic isolates.</title>
        <authorList>
            <person name="Rasko D.A."/>
            <person name="Rosovitz M.J."/>
            <person name="Myers G.S."/>
            <person name="Mongodin E.F."/>
            <person name="Fricke W.F."/>
            <person name="Gajer P."/>
            <person name="Crabtree J."/>
            <person name="Sebaihia M."/>
            <person name="Thomson N.R."/>
            <person name="Chaudhuri R."/>
            <person name="Henderson I.R."/>
            <person name="Sperandio V."/>
            <person name="Ravel J."/>
        </authorList>
    </citation>
    <scope>NUCLEOTIDE SEQUENCE [LARGE SCALE GENOMIC DNA]</scope>
    <source>
        <strain evidence="3">E24377A / ETEC</strain>
    </source>
</reference>
<gene>
    <name evidence="2" type="ordered locus">EcE24377A_2627</name>
</gene>
<evidence type="ECO:0000256" key="1">
    <source>
        <dbReference type="SAM" id="SignalP"/>
    </source>
</evidence>
<evidence type="ECO:0000313" key="2">
    <source>
        <dbReference type="EMBL" id="ABV20695.1"/>
    </source>
</evidence>
<dbReference type="KEGG" id="ecw:EcE24377A_2627"/>
<feature type="chain" id="PRO_5002718120" description="Fimbrial adhesin YfcO" evidence="1">
    <location>
        <begin position="28"/>
        <end position="289"/>
    </location>
</feature>
<dbReference type="Proteomes" id="UP000001122">
    <property type="component" value="Chromosome"/>
</dbReference>
<evidence type="ECO:0008006" key="4">
    <source>
        <dbReference type="Google" id="ProtNLM"/>
    </source>
</evidence>
<keyword evidence="1" id="KW-0732">Signal</keyword>
<dbReference type="InterPro" id="IPR021407">
    <property type="entry name" value="DUF2544"/>
</dbReference>
<keyword evidence="3" id="KW-1185">Reference proteome</keyword>
<dbReference type="Pfam" id="PF11245">
    <property type="entry name" value="DUF2544"/>
    <property type="match status" value="1"/>
</dbReference>